<gene>
    <name evidence="1" type="ORF">VNO80_06401</name>
</gene>
<keyword evidence="2" id="KW-1185">Reference proteome</keyword>
<dbReference type="EMBL" id="JAYMYR010000003">
    <property type="protein sequence ID" value="KAK7373008.1"/>
    <property type="molecule type" value="Genomic_DNA"/>
</dbReference>
<dbReference type="AlphaFoldDB" id="A0AAN9RNU3"/>
<dbReference type="Proteomes" id="UP001374584">
    <property type="component" value="Unassembled WGS sequence"/>
</dbReference>
<protein>
    <submittedName>
        <fullName evidence="1">Uncharacterized protein</fullName>
    </submittedName>
</protein>
<comment type="caution">
    <text evidence="1">The sequence shown here is derived from an EMBL/GenBank/DDBJ whole genome shotgun (WGS) entry which is preliminary data.</text>
</comment>
<accession>A0AAN9RNU3</accession>
<evidence type="ECO:0000313" key="2">
    <source>
        <dbReference type="Proteomes" id="UP001374584"/>
    </source>
</evidence>
<sequence>MICAEHQDPIYNGVCRGWNLKVDPRESARECKRKHSKNQSQPFGSPTNKIVNKTHYLLLTIPLTPFPCF</sequence>
<proteinExistence type="predicted"/>
<evidence type="ECO:0000313" key="1">
    <source>
        <dbReference type="EMBL" id="KAK7373008.1"/>
    </source>
</evidence>
<reference evidence="1 2" key="1">
    <citation type="submission" date="2024-01" db="EMBL/GenBank/DDBJ databases">
        <title>The genomes of 5 underutilized Papilionoideae crops provide insights into root nodulation and disease resistanc.</title>
        <authorList>
            <person name="Jiang F."/>
        </authorList>
    </citation>
    <scope>NUCLEOTIDE SEQUENCE [LARGE SCALE GENOMIC DNA]</scope>
    <source>
        <strain evidence="1">JINMINGXINNONG_FW02</strain>
        <tissue evidence="1">Leaves</tissue>
    </source>
</reference>
<name>A0AAN9RNU3_PHACN</name>
<organism evidence="1 2">
    <name type="scientific">Phaseolus coccineus</name>
    <name type="common">Scarlet runner bean</name>
    <name type="synonym">Phaseolus multiflorus</name>
    <dbReference type="NCBI Taxonomy" id="3886"/>
    <lineage>
        <taxon>Eukaryota</taxon>
        <taxon>Viridiplantae</taxon>
        <taxon>Streptophyta</taxon>
        <taxon>Embryophyta</taxon>
        <taxon>Tracheophyta</taxon>
        <taxon>Spermatophyta</taxon>
        <taxon>Magnoliopsida</taxon>
        <taxon>eudicotyledons</taxon>
        <taxon>Gunneridae</taxon>
        <taxon>Pentapetalae</taxon>
        <taxon>rosids</taxon>
        <taxon>fabids</taxon>
        <taxon>Fabales</taxon>
        <taxon>Fabaceae</taxon>
        <taxon>Papilionoideae</taxon>
        <taxon>50 kb inversion clade</taxon>
        <taxon>NPAAA clade</taxon>
        <taxon>indigoferoid/millettioid clade</taxon>
        <taxon>Phaseoleae</taxon>
        <taxon>Phaseolus</taxon>
    </lineage>
</organism>